<dbReference type="KEGG" id="sflv:IC614_01650"/>
<accession>A0A7T2LMJ6</accession>
<evidence type="ECO:0000313" key="2">
    <source>
        <dbReference type="Proteomes" id="UP000594873"/>
    </source>
</evidence>
<reference evidence="1 2" key="1">
    <citation type="submission" date="2020-11" db="EMBL/GenBank/DDBJ databases">
        <title>Genome seq and assembly of Sphingosinicella sp.</title>
        <authorList>
            <person name="Chhetri G."/>
        </authorList>
    </citation>
    <scope>NUCLEOTIDE SEQUENCE [LARGE SCALE GENOMIC DNA]</scope>
    <source>
        <strain evidence="1 2">UDD2</strain>
    </source>
</reference>
<proteinExistence type="predicted"/>
<evidence type="ECO:0000313" key="1">
    <source>
        <dbReference type="EMBL" id="QPQ55343.1"/>
    </source>
</evidence>
<protein>
    <recommendedName>
        <fullName evidence="3">Flagellar protein FliT</fullName>
    </recommendedName>
</protein>
<organism evidence="1 2">
    <name type="scientific">Allosphingosinicella flava</name>
    <dbReference type="NCBI Taxonomy" id="2771430"/>
    <lineage>
        <taxon>Bacteria</taxon>
        <taxon>Pseudomonadati</taxon>
        <taxon>Pseudomonadota</taxon>
        <taxon>Alphaproteobacteria</taxon>
        <taxon>Sphingomonadales</taxon>
        <taxon>Sphingomonadaceae</taxon>
        <taxon>Allosphingosinicella</taxon>
    </lineage>
</organism>
<evidence type="ECO:0008006" key="3">
    <source>
        <dbReference type="Google" id="ProtNLM"/>
    </source>
</evidence>
<dbReference type="EMBL" id="CP065592">
    <property type="protein sequence ID" value="QPQ55343.1"/>
    <property type="molecule type" value="Genomic_DNA"/>
</dbReference>
<keyword evidence="2" id="KW-1185">Reference proteome</keyword>
<name>A0A7T2LMJ6_9SPHN</name>
<sequence length="96" mass="10814">MKLEECQEALVHALDGDDIDALEQSIEALRHTVEAARGVGGWHDEPDLRDRAVRIQSLAQAAMMRVNFLTDLTRQRLETLSALRGRPAVHHYSGKR</sequence>
<dbReference type="AlphaFoldDB" id="A0A7T2LMJ6"/>
<dbReference type="Proteomes" id="UP000594873">
    <property type="component" value="Chromosome"/>
</dbReference>
<gene>
    <name evidence="1" type="ORF">IC614_01650</name>
</gene>